<organism evidence="2">
    <name type="scientific">Cladocopium goreaui</name>
    <dbReference type="NCBI Taxonomy" id="2562237"/>
    <lineage>
        <taxon>Eukaryota</taxon>
        <taxon>Sar</taxon>
        <taxon>Alveolata</taxon>
        <taxon>Dinophyceae</taxon>
        <taxon>Suessiales</taxon>
        <taxon>Symbiodiniaceae</taxon>
        <taxon>Cladocopium</taxon>
    </lineage>
</organism>
<protein>
    <submittedName>
        <fullName evidence="2">Uncharacterized protein</fullName>
    </submittedName>
</protein>
<evidence type="ECO:0000313" key="2">
    <source>
        <dbReference type="EMBL" id="CAI4020820.1"/>
    </source>
</evidence>
<feature type="region of interest" description="Disordered" evidence="1">
    <location>
        <begin position="791"/>
        <end position="819"/>
    </location>
</feature>
<sequence>MNCVGLAKVWESNAQIRDRLRGERRLLTHPPEESFCKSNRPNCISNADVLKPVLKRLGQDKKHRLPHLEAFKAEVETIHEKCGITSMAEKGIYKCTMELKQLAGFVKRRSNRKEVTKERGANLVEKKKQLMEMIAKKKAELEAKAAAAQRGAEQNLPPIGGPPDSNEPSPKSSPKPKGKMKKGISAASDWDETQPMEEMEMNFDMAMPLTKEEEQHTAALVANSLPEEVPVLTRRDQLKMKQAKADEKKKAKDAKKEEKKSKEDPGDEAEKPEKRARGRKRTPAEPSDAGRAEPKAKGRRRTQPKDEGKEEEVENAEENQENFEIEAETETKPTSRPKRAPRAKRADPAEEEKKPMAKVAPKRKAKSAPKRAPKAKSGPKKTSKAAEAEAEESNKDEIDAKTPRKELFQSDEESSDEESAHERVDKKSGKVKPLSSIFEEDAPEQWRRSRASNDGPSASSAAAPPPAPAVKPKGKGRGRKAAMSPMAKKLAKKRKQAMDDVMHEQLKEDAQLQGIFCQHLKAIGSLTYDSLKEYLVTHAPKDCNKFLLDAYWGRTACGVKSKELGGNNKRSMPLVSYFASFGTASTWNVNMTLTYLSAWLMAQWMDDLKTEDVSNYADPTSDVKRHEAFIKYNASARHWPQIAVDASEGVQMGAGICCTLGYLDRDRFEELAGDHSTFAFVETFAGRAETTRMFRCADMRSARMDLLYMSPVKDGQNPMDLCTPSGFATALAVMLRGDQVSKVSWHMLHYGGETPKRHYAMSNSSEIGHLNLGSFSIKKWKELKDSLQKKGQHKQLVTHYQDSNGKKRWKGTKSLRSSE</sequence>
<evidence type="ECO:0000313" key="3">
    <source>
        <dbReference type="EMBL" id="CAL1174195.1"/>
    </source>
</evidence>
<dbReference type="EMBL" id="CAMXCT010006834">
    <property type="protein sequence ID" value="CAI4020820.1"/>
    <property type="molecule type" value="Genomic_DNA"/>
</dbReference>
<proteinExistence type="predicted"/>
<dbReference type="Proteomes" id="UP001152797">
    <property type="component" value="Unassembled WGS sequence"/>
</dbReference>
<dbReference type="EMBL" id="CAMXCT030006834">
    <property type="protein sequence ID" value="CAL4808132.1"/>
    <property type="molecule type" value="Genomic_DNA"/>
</dbReference>
<feature type="region of interest" description="Disordered" evidence="1">
    <location>
        <begin position="145"/>
        <end position="493"/>
    </location>
</feature>
<dbReference type="AlphaFoldDB" id="A0A9P1GTN2"/>
<comment type="caution">
    <text evidence="2">The sequence shown here is derived from an EMBL/GenBank/DDBJ whole genome shotgun (WGS) entry which is preliminary data.</text>
</comment>
<feature type="compositionally biased region" description="Basic and acidic residues" evidence="1">
    <location>
        <begin position="233"/>
        <end position="275"/>
    </location>
</feature>
<feature type="compositionally biased region" description="Low complexity" evidence="1">
    <location>
        <begin position="162"/>
        <end position="172"/>
    </location>
</feature>
<feature type="compositionally biased region" description="Acidic residues" evidence="1">
    <location>
        <begin position="189"/>
        <end position="201"/>
    </location>
</feature>
<evidence type="ECO:0000256" key="1">
    <source>
        <dbReference type="SAM" id="MobiDB-lite"/>
    </source>
</evidence>
<feature type="compositionally biased region" description="Acidic residues" evidence="1">
    <location>
        <begin position="309"/>
        <end position="328"/>
    </location>
</feature>
<feature type="compositionally biased region" description="Basic and acidic residues" evidence="1">
    <location>
        <begin position="384"/>
        <end position="408"/>
    </location>
</feature>
<accession>A0A9P1GTN2</accession>
<name>A0A9P1GTN2_9DINO</name>
<reference evidence="3" key="2">
    <citation type="submission" date="2024-04" db="EMBL/GenBank/DDBJ databases">
        <authorList>
            <person name="Chen Y."/>
            <person name="Shah S."/>
            <person name="Dougan E. K."/>
            <person name="Thang M."/>
            <person name="Chan C."/>
        </authorList>
    </citation>
    <scope>NUCLEOTIDE SEQUENCE [LARGE SCALE GENOMIC DNA]</scope>
</reference>
<reference evidence="2" key="1">
    <citation type="submission" date="2022-10" db="EMBL/GenBank/DDBJ databases">
        <authorList>
            <person name="Chen Y."/>
            <person name="Dougan E. K."/>
            <person name="Chan C."/>
            <person name="Rhodes N."/>
            <person name="Thang M."/>
        </authorList>
    </citation>
    <scope>NUCLEOTIDE SEQUENCE</scope>
</reference>
<feature type="compositionally biased region" description="Basic and acidic residues" evidence="1">
    <location>
        <begin position="418"/>
        <end position="428"/>
    </location>
</feature>
<dbReference type="EMBL" id="CAMXCT020006834">
    <property type="protein sequence ID" value="CAL1174195.1"/>
    <property type="molecule type" value="Genomic_DNA"/>
</dbReference>
<evidence type="ECO:0000313" key="4">
    <source>
        <dbReference type="Proteomes" id="UP001152797"/>
    </source>
</evidence>
<feature type="compositionally biased region" description="Basic residues" evidence="1">
    <location>
        <begin position="360"/>
        <end position="383"/>
    </location>
</feature>
<feature type="compositionally biased region" description="Basic and acidic residues" evidence="1">
    <location>
        <begin position="344"/>
        <end position="355"/>
    </location>
</feature>
<gene>
    <name evidence="2" type="ORF">C1SCF055_LOCUS45204</name>
</gene>
<keyword evidence="4" id="KW-1185">Reference proteome</keyword>